<keyword evidence="1" id="KW-0813">Transport</keyword>
<dbReference type="Gene3D" id="2.170.130.10">
    <property type="entry name" value="TonB-dependent receptor, plug domain"/>
    <property type="match status" value="1"/>
</dbReference>
<evidence type="ECO:0000256" key="2">
    <source>
        <dbReference type="SAM" id="SignalP"/>
    </source>
</evidence>
<keyword evidence="1" id="KW-0472">Membrane</keyword>
<proteinExistence type="inferred from homology"/>
<dbReference type="Proteomes" id="UP001597138">
    <property type="component" value="Unassembled WGS sequence"/>
</dbReference>
<dbReference type="SUPFAM" id="SSF49464">
    <property type="entry name" value="Carboxypeptidase regulatory domain-like"/>
    <property type="match status" value="1"/>
</dbReference>
<comment type="similarity">
    <text evidence="1">Belongs to the TonB-dependent receptor family.</text>
</comment>
<comment type="subcellular location">
    <subcellularLocation>
        <location evidence="1">Cell outer membrane</location>
        <topology evidence="1">Multi-pass membrane protein</topology>
    </subcellularLocation>
</comment>
<dbReference type="EMBL" id="JBHUDZ010000007">
    <property type="protein sequence ID" value="MFD1602779.1"/>
    <property type="molecule type" value="Genomic_DNA"/>
</dbReference>
<protein>
    <submittedName>
        <fullName evidence="3">Carboxypeptidase-like regulatory domain-containing protein</fullName>
    </submittedName>
</protein>
<evidence type="ECO:0000313" key="3">
    <source>
        <dbReference type="EMBL" id="MFD1602779.1"/>
    </source>
</evidence>
<dbReference type="InterPro" id="IPR039426">
    <property type="entry name" value="TonB-dep_rcpt-like"/>
</dbReference>
<feature type="chain" id="PRO_5046126037" evidence="2">
    <location>
        <begin position="22"/>
        <end position="200"/>
    </location>
</feature>
<dbReference type="InterPro" id="IPR037066">
    <property type="entry name" value="Plug_dom_sf"/>
</dbReference>
<evidence type="ECO:0000256" key="1">
    <source>
        <dbReference type="PROSITE-ProRule" id="PRU01360"/>
    </source>
</evidence>
<keyword evidence="4" id="KW-1185">Reference proteome</keyword>
<dbReference type="SUPFAM" id="SSF56935">
    <property type="entry name" value="Porins"/>
    <property type="match status" value="1"/>
</dbReference>
<keyword evidence="1" id="KW-1134">Transmembrane beta strand</keyword>
<dbReference type="PROSITE" id="PS52016">
    <property type="entry name" value="TONB_DEPENDENT_REC_3"/>
    <property type="match status" value="1"/>
</dbReference>
<keyword evidence="1" id="KW-0998">Cell outer membrane</keyword>
<organism evidence="3 4">
    <name type="scientific">Flavobacterium artemisiae</name>
    <dbReference type="NCBI Taxonomy" id="2126556"/>
    <lineage>
        <taxon>Bacteria</taxon>
        <taxon>Pseudomonadati</taxon>
        <taxon>Bacteroidota</taxon>
        <taxon>Flavobacteriia</taxon>
        <taxon>Flavobacteriales</taxon>
        <taxon>Flavobacteriaceae</taxon>
        <taxon>Flavobacterium</taxon>
    </lineage>
</organism>
<name>A0ABW4HCZ9_9FLAO</name>
<sequence length="200" mass="22140">MKSVKLISSAIAMLICFITTAQEKTITGVVSDDIYGPLPGAGVYNTRSKRGIYADMDGKYSIKAQKGDLLTFSFIGHESKTKKVRKKNSINIVLVEAHQELKETVSTRKTKSKNKNQDYTEKQKQAALESLIISKDTIPDVKSSAKEPLYILDNKILDSKQFSKINPNDIEEIKVLKGNEAKLIYGDKGSNGAVIITLKK</sequence>
<feature type="signal peptide" evidence="2">
    <location>
        <begin position="1"/>
        <end position="21"/>
    </location>
</feature>
<dbReference type="RefSeq" id="WP_379816973.1">
    <property type="nucleotide sequence ID" value="NZ_JBHUDZ010000007.1"/>
</dbReference>
<keyword evidence="1" id="KW-0812">Transmembrane</keyword>
<evidence type="ECO:0000313" key="4">
    <source>
        <dbReference type="Proteomes" id="UP001597138"/>
    </source>
</evidence>
<comment type="caution">
    <text evidence="3">The sequence shown here is derived from an EMBL/GenBank/DDBJ whole genome shotgun (WGS) entry which is preliminary data.</text>
</comment>
<keyword evidence="2" id="KW-0732">Signal</keyword>
<dbReference type="Pfam" id="PF13715">
    <property type="entry name" value="CarbopepD_reg_2"/>
    <property type="match status" value="1"/>
</dbReference>
<accession>A0ABW4HCZ9</accession>
<dbReference type="InterPro" id="IPR008969">
    <property type="entry name" value="CarboxyPept-like_regulatory"/>
</dbReference>
<reference evidence="4" key="1">
    <citation type="journal article" date="2019" name="Int. J. Syst. Evol. Microbiol.">
        <title>The Global Catalogue of Microorganisms (GCM) 10K type strain sequencing project: providing services to taxonomists for standard genome sequencing and annotation.</title>
        <authorList>
            <consortium name="The Broad Institute Genomics Platform"/>
            <consortium name="The Broad Institute Genome Sequencing Center for Infectious Disease"/>
            <person name="Wu L."/>
            <person name="Ma J."/>
        </authorList>
    </citation>
    <scope>NUCLEOTIDE SEQUENCE [LARGE SCALE GENOMIC DNA]</scope>
    <source>
        <strain evidence="4">CCUG 70865</strain>
    </source>
</reference>
<gene>
    <name evidence="3" type="ORF">ACFSC2_08525</name>
</gene>